<keyword evidence="5" id="KW-0804">Transcription</keyword>
<dbReference type="RefSeq" id="WP_218251010.1">
    <property type="nucleotide sequence ID" value="NZ_JABXWD010000021.1"/>
</dbReference>
<dbReference type="PROSITE" id="PS50110">
    <property type="entry name" value="RESPONSE_REGULATORY"/>
    <property type="match status" value="1"/>
</dbReference>
<evidence type="ECO:0000256" key="5">
    <source>
        <dbReference type="ARBA" id="ARBA00023163"/>
    </source>
</evidence>
<dbReference type="EMBL" id="JABXWD010000021">
    <property type="protein sequence ID" value="MBV6340389.1"/>
    <property type="molecule type" value="Genomic_DNA"/>
</dbReference>
<organism evidence="8 9">
    <name type="scientific">Candidatus Magnetobacterium casense</name>
    <dbReference type="NCBI Taxonomy" id="1455061"/>
    <lineage>
        <taxon>Bacteria</taxon>
        <taxon>Pseudomonadati</taxon>
        <taxon>Nitrospirota</taxon>
        <taxon>Thermodesulfovibrionia</taxon>
        <taxon>Thermodesulfovibrionales</taxon>
        <taxon>Candidatus Magnetobacteriaceae</taxon>
        <taxon>Candidatus Magnetobacterium</taxon>
    </lineage>
</organism>
<evidence type="ECO:0000256" key="1">
    <source>
        <dbReference type="ARBA" id="ARBA00022553"/>
    </source>
</evidence>
<dbReference type="Pfam" id="PF00072">
    <property type="entry name" value="Response_reg"/>
    <property type="match status" value="1"/>
</dbReference>
<protein>
    <submittedName>
        <fullName evidence="8">Response regulator</fullName>
    </submittedName>
</protein>
<dbReference type="PANTHER" id="PTHR48111:SF1">
    <property type="entry name" value="TWO-COMPONENT RESPONSE REGULATOR ORR33"/>
    <property type="match status" value="1"/>
</dbReference>
<gene>
    <name evidence="8" type="ORF">HWQ67_02210</name>
</gene>
<dbReference type="SMART" id="SM00448">
    <property type="entry name" value="REC"/>
    <property type="match status" value="1"/>
</dbReference>
<reference evidence="8 9" key="1">
    <citation type="journal article" date="2020" name="J Geophys Res Biogeosci">
        <title>Magnetotaxis as an Adaptation to Enable Bacterial Shuttling of Microbial Sulfur and Sulfur Cycling Across Aquatic Oxic#Anoxic Interfaces.</title>
        <authorList>
            <person name="Li J."/>
            <person name="Liu P."/>
            <person name="Wang J."/>
            <person name="Roberts A.P."/>
            <person name="Pan Y."/>
        </authorList>
    </citation>
    <scope>NUCLEOTIDE SEQUENCE [LARGE SCALE GENOMIC DNA]</scope>
    <source>
        <strain evidence="8 9">MYR-1_YQ</strain>
    </source>
</reference>
<keyword evidence="1 6" id="KW-0597">Phosphoprotein</keyword>
<keyword evidence="3" id="KW-0805">Transcription regulation</keyword>
<feature type="modified residue" description="4-aspartylphosphate" evidence="6">
    <location>
        <position position="52"/>
    </location>
</feature>
<proteinExistence type="predicted"/>
<evidence type="ECO:0000256" key="4">
    <source>
        <dbReference type="ARBA" id="ARBA00023125"/>
    </source>
</evidence>
<evidence type="ECO:0000256" key="3">
    <source>
        <dbReference type="ARBA" id="ARBA00023015"/>
    </source>
</evidence>
<evidence type="ECO:0000313" key="9">
    <source>
        <dbReference type="Proteomes" id="UP001196980"/>
    </source>
</evidence>
<evidence type="ECO:0000313" key="8">
    <source>
        <dbReference type="EMBL" id="MBV6340389.1"/>
    </source>
</evidence>
<dbReference type="InterPro" id="IPR039420">
    <property type="entry name" value="WalR-like"/>
</dbReference>
<keyword evidence="4" id="KW-0238">DNA-binding</keyword>
<dbReference type="InterPro" id="IPR001789">
    <property type="entry name" value="Sig_transdc_resp-reg_receiver"/>
</dbReference>
<evidence type="ECO:0000256" key="2">
    <source>
        <dbReference type="ARBA" id="ARBA00023012"/>
    </source>
</evidence>
<keyword evidence="9" id="KW-1185">Reference proteome</keyword>
<keyword evidence="2" id="KW-0902">Two-component regulatory system</keyword>
<sequence length="129" mass="14238">MKRLLVVDNDPDVRNRITEILTAAGYYTDDAASAQEAISKTSLDDFDIILMDAAMPGINAIETIKELRQIKPKTKVVVITDLASIEDAIESIKHGAADYLPKPLRAETLLKIVKREIGTNNFTVKILLS</sequence>
<evidence type="ECO:0000256" key="6">
    <source>
        <dbReference type="PROSITE-ProRule" id="PRU00169"/>
    </source>
</evidence>
<accession>A0ABS6RWI2</accession>
<evidence type="ECO:0000259" key="7">
    <source>
        <dbReference type="PROSITE" id="PS50110"/>
    </source>
</evidence>
<name>A0ABS6RWI2_9BACT</name>
<comment type="caution">
    <text evidence="8">The sequence shown here is derived from an EMBL/GenBank/DDBJ whole genome shotgun (WGS) entry which is preliminary data.</text>
</comment>
<dbReference type="PANTHER" id="PTHR48111">
    <property type="entry name" value="REGULATOR OF RPOS"/>
    <property type="match status" value="1"/>
</dbReference>
<dbReference type="CDD" id="cd00156">
    <property type="entry name" value="REC"/>
    <property type="match status" value="1"/>
</dbReference>
<dbReference type="Proteomes" id="UP001196980">
    <property type="component" value="Unassembled WGS sequence"/>
</dbReference>
<feature type="domain" description="Response regulatory" evidence="7">
    <location>
        <begin position="3"/>
        <end position="117"/>
    </location>
</feature>